<dbReference type="Proteomes" id="UP001061070">
    <property type="component" value="Unassembled WGS sequence"/>
</dbReference>
<accession>A0ABQ0QBK2</accession>
<dbReference type="EMBL" id="BAQW01000006">
    <property type="protein sequence ID" value="GBR11974.1"/>
    <property type="molecule type" value="Genomic_DNA"/>
</dbReference>
<organism evidence="1 2">
    <name type="scientific">Gluconobacter frateurii NRIC 0228</name>
    <dbReference type="NCBI Taxonomy" id="1307946"/>
    <lineage>
        <taxon>Bacteria</taxon>
        <taxon>Pseudomonadati</taxon>
        <taxon>Pseudomonadota</taxon>
        <taxon>Alphaproteobacteria</taxon>
        <taxon>Acetobacterales</taxon>
        <taxon>Acetobacteraceae</taxon>
        <taxon>Gluconobacter</taxon>
    </lineage>
</organism>
<comment type="caution">
    <text evidence="1">The sequence shown here is derived from an EMBL/GenBank/DDBJ whole genome shotgun (WGS) entry which is preliminary data.</text>
</comment>
<reference evidence="1" key="1">
    <citation type="submission" date="2013-04" db="EMBL/GenBank/DDBJ databases">
        <title>The genome sequencing project of 58 acetic acid bacteria.</title>
        <authorList>
            <person name="Okamoto-Kainuma A."/>
            <person name="Ishikawa M."/>
            <person name="Umino S."/>
            <person name="Koizumi Y."/>
            <person name="Shiwa Y."/>
            <person name="Yoshikawa H."/>
            <person name="Matsutani M."/>
            <person name="Matsushita K."/>
        </authorList>
    </citation>
    <scope>NUCLEOTIDE SEQUENCE</scope>
    <source>
        <strain evidence="1">NRIC 0228</strain>
    </source>
</reference>
<evidence type="ECO:0000313" key="1">
    <source>
        <dbReference type="EMBL" id="GBR11974.1"/>
    </source>
</evidence>
<keyword evidence="2" id="KW-1185">Reference proteome</keyword>
<evidence type="ECO:0000313" key="2">
    <source>
        <dbReference type="Proteomes" id="UP001061070"/>
    </source>
</evidence>
<proteinExistence type="predicted"/>
<sequence>MEITIACRIKGNSFVESLIMRKIGMEYEECKYPSFRRVFYKAAKAEDPLKKIGH</sequence>
<gene>
    <name evidence="1" type="ORF">AA0228_1555</name>
</gene>
<name>A0ABQ0QBK2_9PROT</name>
<protein>
    <submittedName>
        <fullName evidence="1">Uncharacterized protein</fullName>
    </submittedName>
</protein>